<gene>
    <name evidence="1" type="ORF">UZ20_WS6002000594</name>
</gene>
<dbReference type="AlphaFoldDB" id="A0A136KJ00"/>
<protein>
    <submittedName>
        <fullName evidence="1">Uncharacterized protein</fullName>
    </submittedName>
</protein>
<reference evidence="1 2" key="1">
    <citation type="submission" date="2015-02" db="EMBL/GenBank/DDBJ databases">
        <title>Improved understanding of the partial-nitritation anammox process through 23 genomes representing the majority of the microbial community.</title>
        <authorList>
            <person name="Speth D.R."/>
            <person name="In T Zandt M."/>
            <person name="Guerrero Cruz S."/>
            <person name="Jetten M.S."/>
            <person name="Dutilh B.E."/>
        </authorList>
    </citation>
    <scope>NUCLEOTIDE SEQUENCE [LARGE SCALE GENOMIC DNA]</scope>
    <source>
        <strain evidence="1">OLB21</strain>
    </source>
</reference>
<dbReference type="STRING" id="1617427.UZ20_WS6002000594"/>
<dbReference type="Proteomes" id="UP000070449">
    <property type="component" value="Unassembled WGS sequence"/>
</dbReference>
<evidence type="ECO:0000313" key="1">
    <source>
        <dbReference type="EMBL" id="KXK09288.1"/>
    </source>
</evidence>
<proteinExistence type="predicted"/>
<organism evidence="1 2">
    <name type="scientific">candidate division WS6 bacterium OLB21</name>
    <dbReference type="NCBI Taxonomy" id="1617427"/>
    <lineage>
        <taxon>Bacteria</taxon>
        <taxon>Candidatus Dojkabacteria</taxon>
    </lineage>
</organism>
<sequence length="140" mass="16725">MNTYNELIGGKTLENGEKVIGVNEVINEYRQNNRDKKISFLKKLDKQLLSEKEKFIDELDNENELFDMLLTFHESAKIRIKNLYKLLDKFFRSTEEYDIGGILISKEAFNTILHRWIKRQKPTRRSALQYTERKCSGRYQ</sequence>
<comment type="caution">
    <text evidence="1">The sequence shown here is derived from an EMBL/GenBank/DDBJ whole genome shotgun (WGS) entry which is preliminary data.</text>
</comment>
<dbReference type="EMBL" id="JYPD01000019">
    <property type="protein sequence ID" value="KXK09288.1"/>
    <property type="molecule type" value="Genomic_DNA"/>
</dbReference>
<accession>A0A136KJ00</accession>
<evidence type="ECO:0000313" key="2">
    <source>
        <dbReference type="Proteomes" id="UP000070449"/>
    </source>
</evidence>
<name>A0A136KJ00_9BACT</name>